<dbReference type="EMBL" id="MRZV01001181">
    <property type="protein sequence ID" value="PIK39961.1"/>
    <property type="molecule type" value="Genomic_DNA"/>
</dbReference>
<dbReference type="Pfam" id="PF02992">
    <property type="entry name" value="Transposase_21"/>
    <property type="match status" value="1"/>
</dbReference>
<dbReference type="AlphaFoldDB" id="A0A2G8JW15"/>
<dbReference type="PANTHER" id="PTHR46579">
    <property type="entry name" value="F5/8 TYPE C DOMAIN-CONTAINING PROTEIN-RELATED"/>
    <property type="match status" value="1"/>
</dbReference>
<gene>
    <name evidence="1" type="ORF">BSL78_23201</name>
</gene>
<protein>
    <recommendedName>
        <fullName evidence="3">Transposase domain-containing protein</fullName>
    </recommendedName>
</protein>
<name>A0A2G8JW15_STIJA</name>
<dbReference type="InterPro" id="IPR004242">
    <property type="entry name" value="Transposase_21"/>
</dbReference>
<evidence type="ECO:0008006" key="3">
    <source>
        <dbReference type="Google" id="ProtNLM"/>
    </source>
</evidence>
<keyword evidence="2" id="KW-1185">Reference proteome</keyword>
<evidence type="ECO:0000313" key="2">
    <source>
        <dbReference type="Proteomes" id="UP000230750"/>
    </source>
</evidence>
<dbReference type="Proteomes" id="UP000230750">
    <property type="component" value="Unassembled WGS sequence"/>
</dbReference>
<proteinExistence type="predicted"/>
<accession>A0A2G8JW15</accession>
<reference evidence="1 2" key="1">
    <citation type="journal article" date="2017" name="PLoS Biol.">
        <title>The sea cucumber genome provides insights into morphological evolution and visceral regeneration.</title>
        <authorList>
            <person name="Zhang X."/>
            <person name="Sun L."/>
            <person name="Yuan J."/>
            <person name="Sun Y."/>
            <person name="Gao Y."/>
            <person name="Zhang L."/>
            <person name="Li S."/>
            <person name="Dai H."/>
            <person name="Hamel J.F."/>
            <person name="Liu C."/>
            <person name="Yu Y."/>
            <person name="Liu S."/>
            <person name="Lin W."/>
            <person name="Guo K."/>
            <person name="Jin S."/>
            <person name="Xu P."/>
            <person name="Storey K.B."/>
            <person name="Huan P."/>
            <person name="Zhang T."/>
            <person name="Zhou Y."/>
            <person name="Zhang J."/>
            <person name="Lin C."/>
            <person name="Li X."/>
            <person name="Xing L."/>
            <person name="Huo D."/>
            <person name="Sun M."/>
            <person name="Wang L."/>
            <person name="Mercier A."/>
            <person name="Li F."/>
            <person name="Yang H."/>
            <person name="Xiang J."/>
        </authorList>
    </citation>
    <scope>NUCLEOTIDE SEQUENCE [LARGE SCALE GENOMIC DNA]</scope>
    <source>
        <strain evidence="1">Shaxun</strain>
        <tissue evidence="1">Muscle</tissue>
    </source>
</reference>
<dbReference type="OrthoDB" id="6146209at2759"/>
<dbReference type="STRING" id="307972.A0A2G8JW15"/>
<comment type="caution">
    <text evidence="1">The sequence shown here is derived from an EMBL/GenBank/DDBJ whole genome shotgun (WGS) entry which is preliminary data.</text>
</comment>
<organism evidence="1 2">
    <name type="scientific">Stichopus japonicus</name>
    <name type="common">Sea cucumber</name>
    <dbReference type="NCBI Taxonomy" id="307972"/>
    <lineage>
        <taxon>Eukaryota</taxon>
        <taxon>Metazoa</taxon>
        <taxon>Echinodermata</taxon>
        <taxon>Eleutherozoa</taxon>
        <taxon>Echinozoa</taxon>
        <taxon>Holothuroidea</taxon>
        <taxon>Aspidochirotacea</taxon>
        <taxon>Aspidochirotida</taxon>
        <taxon>Stichopodidae</taxon>
        <taxon>Apostichopus</taxon>
    </lineage>
</organism>
<evidence type="ECO:0000313" key="1">
    <source>
        <dbReference type="EMBL" id="PIK39961.1"/>
    </source>
</evidence>
<sequence>MGTQNLSSELECIHTVEQGSSNNLNFSESDHFMGLPLSDGSSTDGIKRDLDDDNLHLANIKEVGGIYESDDWCDPLSVEEFDLEDDWFDCKESPSIHDEAEDEGSKPLYEGAPLTLAENGCPIFKSSKVSLWPLFFSINELPHKRRFLKENLIYAGLWLGSKPAVGTFLKPFLASIKELQDGVEVYAQDKKEIIIVKAVVLCGTCDLPARAVMLNMVQFNGAFGCSHCLQKGCSTSTGKGSVWTYPFCMTNPLGPKRSHEKMLSDAMKVHTMQMKKPINGIKGPTFLSSFGMNLADGMAIDYMHTVLLGVSKKLLHLWFDTSHSKELFSLTKLLDNIDMRLTKIKPPHFISRIPRSIKDHLGYWKASEYRAWLFYYSLPALKGLMNDIFFEHYALLVEAVVILNSDSISVNDIKYCESLLIQFCYLFGTLYGDRYCLSVVHGLLHLPGVVRNLGPLWVYSCFAYEDINGKLLHMVQGTKKPHLQIANNLCSLLKVPELLQNVSVGADTLKYVKKLSLKKKPASRTEVIDGFISVVGRLLQCNPESDLLPLIVECIGYKPQLFYKFLRLQLNDMLLYSSDYKLVTKRNSYTVRYLKEGVTFFGQIKYFLKCTKCCSCSAKCMCSSDYLAVIKHMNSVAESIAANCRTTLKLDHLLMVKNQGDVFFHIIPVKYIAELCIFMQFENPEESFIAQAPNLLESD</sequence>
<dbReference type="PANTHER" id="PTHR46579:SF1">
    <property type="entry name" value="F5_8 TYPE C DOMAIN-CONTAINING PROTEIN"/>
    <property type="match status" value="1"/>
</dbReference>